<evidence type="ECO:0000313" key="1">
    <source>
        <dbReference type="EMBL" id="KAF1747129.1"/>
    </source>
</evidence>
<gene>
    <name evidence="1" type="ORF">GCK72_023589</name>
</gene>
<reference evidence="1 2" key="1">
    <citation type="submission" date="2019-12" db="EMBL/GenBank/DDBJ databases">
        <title>Chromosome-level assembly of the Caenorhabditis remanei genome.</title>
        <authorList>
            <person name="Teterina A.A."/>
            <person name="Willis J.H."/>
            <person name="Phillips P.C."/>
        </authorList>
    </citation>
    <scope>NUCLEOTIDE SEQUENCE [LARGE SCALE GENOMIC DNA]</scope>
    <source>
        <strain evidence="1 2">PX506</strain>
        <tissue evidence="1">Whole organism</tissue>
    </source>
</reference>
<protein>
    <recommendedName>
        <fullName evidence="3">DUF38 domain-containing protein</fullName>
    </recommendedName>
</protein>
<dbReference type="KEGG" id="crq:GCK72_023589"/>
<name>A0A6A5FXL4_CAERE</name>
<proteinExistence type="predicted"/>
<dbReference type="GeneID" id="9821361"/>
<dbReference type="RefSeq" id="XP_003109715.2">
    <property type="nucleotide sequence ID" value="XM_003109667.2"/>
</dbReference>
<dbReference type="AlphaFoldDB" id="A0A6A5FXL4"/>
<dbReference type="Proteomes" id="UP000483820">
    <property type="component" value="Chromosome X"/>
</dbReference>
<evidence type="ECO:0000313" key="2">
    <source>
        <dbReference type="Proteomes" id="UP000483820"/>
    </source>
</evidence>
<evidence type="ECO:0008006" key="3">
    <source>
        <dbReference type="Google" id="ProtNLM"/>
    </source>
</evidence>
<dbReference type="CTD" id="9821361"/>
<dbReference type="EMBL" id="WUAV01000006">
    <property type="protein sequence ID" value="KAF1747129.1"/>
    <property type="molecule type" value="Genomic_DNA"/>
</dbReference>
<organism evidence="1 2">
    <name type="scientific">Caenorhabditis remanei</name>
    <name type="common">Caenorhabditis vulgaris</name>
    <dbReference type="NCBI Taxonomy" id="31234"/>
    <lineage>
        <taxon>Eukaryota</taxon>
        <taxon>Metazoa</taxon>
        <taxon>Ecdysozoa</taxon>
        <taxon>Nematoda</taxon>
        <taxon>Chromadorea</taxon>
        <taxon>Rhabditida</taxon>
        <taxon>Rhabditina</taxon>
        <taxon>Rhabditomorpha</taxon>
        <taxon>Rhabditoidea</taxon>
        <taxon>Rhabditidae</taxon>
        <taxon>Peloderinae</taxon>
        <taxon>Caenorhabditis</taxon>
    </lineage>
</organism>
<comment type="caution">
    <text evidence="1">The sequence shown here is derived from an EMBL/GenBank/DDBJ whole genome shotgun (WGS) entry which is preliminary data.</text>
</comment>
<sequence length="376" mass="43460">MNLYANTIYKPNSIRVLFQLNTEVDNALNLLKETIPTISSEEVSFWYERFNKGDFDISQDLYKRKETPTLNMLPVMLKRKITDQVNIRDQDALVRVNKGFRTYLTADRRVFSLVKIRLNENEAVLRKVYKDNKEEKIIITKSDEGCIVDENGETTTYENSYVEQVLIEFRKTIKKCGTKIAHMKVKFKSEVQGDNTEGIFLKGISDVFSELKKPLHVENFYLYTNEATKVNSILGNIEVGALNKLRCKVTDPHTIDMQAFTNLAPHVPFLRLLLMPLLSFENVPLSNFAHIPFVLLKAVISQQELSDYKNTLINSSIEPDHTFFTTLSREEIKEALRPYETISSDMDKFKGSFRHALLDKKIKFVITRYSVSLTSK</sequence>
<accession>A0A6A5FXL4</accession>